<dbReference type="Gene3D" id="2.130.10.10">
    <property type="entry name" value="YVTN repeat-like/Quinoprotein amine dehydrogenase"/>
    <property type="match status" value="1"/>
</dbReference>
<dbReference type="InterPro" id="IPR027417">
    <property type="entry name" value="P-loop_NTPase"/>
</dbReference>
<dbReference type="PANTHER" id="PTHR10039:SF14">
    <property type="entry name" value="NACHT DOMAIN-CONTAINING PROTEIN"/>
    <property type="match status" value="1"/>
</dbReference>
<keyword evidence="2" id="KW-1185">Reference proteome</keyword>
<sequence>MAGVDARAWFAEHLGDLRRRAGSPSYRDLARHMANDTSPTSPKALADVVNIKFKPLAHTTLNDLVIGKHLTAPDAWTVSMFVLACVSWSAEHGAPIAPDMSADSLRQVLEVWQTRRTEYEALLQHTSRARGKGVWFTDGELGTHWNPRARGVERGSQAGWYFTGRTQVLRELVAWLTGDAPDGRVRVVTGGPGSGKSAVLARLATLADPGIRANTPLNDVPDDTVPTVGCVDLAILAHGRSAPDVLERIARAVAVDLTAVSANRQLDVLVDHILAGPVPLTVVVDALDEAAEPHAIGQALRDIARDAASAGVRVLVGTRPGLRDGLLTACGHQAQVIDLDREPWLQRDDLAGYVRQRLLATDDPRTSSPYRDRPDLAAKVADAVADRAFPTFLFAQLISRALILGDAVADPAARLPGTVADALEDYLLRFGKDSTRARDLLVPLAYAHGTGLARDDAWVELAGALGQRTYTLADLDWLLTTAADFLVEQTVDDDAVHHRLYHQALVDFLRPPAAEDLAQRRITRTLVSLVPAAADSRPDWTAAPSYVRRHLARHAAAADLLQPLLDDAGFVLTAEDEGLRTAINQRPRGLYHHLLLFSAKDWPRRAASLEQRARLVGLDRLAEDVARVAPDRPWATPWTHIGGEGIDEPHGCPPYNVFDATVVETGDGPVLIHSGFHHLVVRRLSDSRRLATLGAPEPYRGDEENFGDDWFAHLGWVYSPDSEAPHPFHQGAPIYSVASGRVNGETYVVVGADDGAVRLWHLGPAASCAVHEGTRAAAVDAWRTRSRLDDAGWGGAWVKGVAIVDGDRPMVVAADLGGSVHFLDLASGTPVHPAGKHPGNWLWTAAAGEVAGKPIFLTAGSVGDTTNKGAVQMWDPAAGVPVGDPMLHNDVVRSVAVTTLQGRPVAVTRTNLGEISIWDLSTRRLVRQQRTRLMTTWPGAAVTEIAGRQVLVFGSAIEGFTVELVDLASLEHLDSVGIGSEVLSVVGSGPLVVVGCMRGVLALRLHEAVVRSPATFVAM</sequence>
<protein>
    <submittedName>
        <fullName evidence="1">Uncharacterized protein</fullName>
    </submittedName>
</protein>
<evidence type="ECO:0000313" key="2">
    <source>
        <dbReference type="Proteomes" id="UP001519332"/>
    </source>
</evidence>
<dbReference type="RefSeq" id="WP_209644067.1">
    <property type="nucleotide sequence ID" value="NZ_JAGINW010000001.1"/>
</dbReference>
<gene>
    <name evidence="1" type="ORF">JOF56_007458</name>
</gene>
<reference evidence="1 2" key="1">
    <citation type="submission" date="2021-03" db="EMBL/GenBank/DDBJ databases">
        <title>Sequencing the genomes of 1000 actinobacteria strains.</title>
        <authorList>
            <person name="Klenk H.-P."/>
        </authorList>
    </citation>
    <scope>NUCLEOTIDE SEQUENCE [LARGE SCALE GENOMIC DNA]</scope>
    <source>
        <strain evidence="1 2">DSM 46670</strain>
    </source>
</reference>
<dbReference type="Proteomes" id="UP001519332">
    <property type="component" value="Unassembled WGS sequence"/>
</dbReference>
<evidence type="ECO:0000313" key="1">
    <source>
        <dbReference type="EMBL" id="MBP2327073.1"/>
    </source>
</evidence>
<organism evidence="1 2">
    <name type="scientific">Kibdelosporangium banguiense</name>
    <dbReference type="NCBI Taxonomy" id="1365924"/>
    <lineage>
        <taxon>Bacteria</taxon>
        <taxon>Bacillati</taxon>
        <taxon>Actinomycetota</taxon>
        <taxon>Actinomycetes</taxon>
        <taxon>Pseudonocardiales</taxon>
        <taxon>Pseudonocardiaceae</taxon>
        <taxon>Kibdelosporangium</taxon>
    </lineage>
</organism>
<comment type="caution">
    <text evidence="1">The sequence shown here is derived from an EMBL/GenBank/DDBJ whole genome shotgun (WGS) entry which is preliminary data.</text>
</comment>
<dbReference type="PANTHER" id="PTHR10039">
    <property type="entry name" value="AMELOGENIN"/>
    <property type="match status" value="1"/>
</dbReference>
<dbReference type="InterPro" id="IPR015943">
    <property type="entry name" value="WD40/YVTN_repeat-like_dom_sf"/>
</dbReference>
<dbReference type="SUPFAM" id="SSF52540">
    <property type="entry name" value="P-loop containing nucleoside triphosphate hydrolases"/>
    <property type="match status" value="1"/>
</dbReference>
<accession>A0ABS4TRN9</accession>
<dbReference type="EMBL" id="JAGINW010000001">
    <property type="protein sequence ID" value="MBP2327073.1"/>
    <property type="molecule type" value="Genomic_DNA"/>
</dbReference>
<name>A0ABS4TRN9_9PSEU</name>
<dbReference type="SUPFAM" id="SSF50969">
    <property type="entry name" value="YVTN repeat-like/Quinoprotein amine dehydrogenase"/>
    <property type="match status" value="1"/>
</dbReference>
<dbReference type="InterPro" id="IPR011044">
    <property type="entry name" value="Quino_amine_DH_bsu"/>
</dbReference>
<proteinExistence type="predicted"/>